<name>A0A543P1P8_9ACTN</name>
<keyword evidence="1" id="KW-0808">Transferase</keyword>
<evidence type="ECO:0000313" key="2">
    <source>
        <dbReference type="Proteomes" id="UP000319865"/>
    </source>
</evidence>
<reference evidence="1 2" key="1">
    <citation type="submission" date="2019-06" db="EMBL/GenBank/DDBJ databases">
        <title>Sequencing the genomes of 1000 actinobacteria strains.</title>
        <authorList>
            <person name="Klenk H.-P."/>
        </authorList>
    </citation>
    <scope>NUCLEOTIDE SEQUENCE [LARGE SCALE GENOMIC DNA]</scope>
    <source>
        <strain evidence="1 2">DSM 46837</strain>
    </source>
</reference>
<protein>
    <submittedName>
        <fullName evidence="1">Thymidylate kinase</fullName>
    </submittedName>
</protein>
<comment type="caution">
    <text evidence="1">The sequence shown here is derived from an EMBL/GenBank/DDBJ whole genome shotgun (WGS) entry which is preliminary data.</text>
</comment>
<dbReference type="InterPro" id="IPR027417">
    <property type="entry name" value="P-loop_NTPase"/>
</dbReference>
<keyword evidence="2" id="KW-1185">Reference proteome</keyword>
<dbReference type="GO" id="GO:0016301">
    <property type="term" value="F:kinase activity"/>
    <property type="evidence" value="ECO:0007669"/>
    <property type="project" value="UniProtKB-KW"/>
</dbReference>
<sequence>MISVAIIGPDGAGKSTITALLEREPMPAPVKRIYMGVNLEASGLMLPTTRLALAVKKARGRRPDMVAPSEQVPPATGNPVRRVLKGIARGARLLMWLAEEWFRQTVAQYHRRRGSIVVFDRHFYADYYHFDIATEGRRSATSRVHGFLLKHVYPKPDLVICLDAPGQVLFDRKHEASVEWLERRRGQYLQFAHMLPHSEVVDADRPLDAVAKDVATVITEFFEKRRT</sequence>
<proteinExistence type="predicted"/>
<dbReference type="Proteomes" id="UP000319865">
    <property type="component" value="Unassembled WGS sequence"/>
</dbReference>
<dbReference type="EMBL" id="VFQE01000002">
    <property type="protein sequence ID" value="TQN37890.1"/>
    <property type="molecule type" value="Genomic_DNA"/>
</dbReference>
<dbReference type="AlphaFoldDB" id="A0A543P1P8"/>
<evidence type="ECO:0000313" key="1">
    <source>
        <dbReference type="EMBL" id="TQN37890.1"/>
    </source>
</evidence>
<dbReference type="SUPFAM" id="SSF52540">
    <property type="entry name" value="P-loop containing nucleoside triphosphate hydrolases"/>
    <property type="match status" value="1"/>
</dbReference>
<gene>
    <name evidence="1" type="ORF">FHU33_4563</name>
</gene>
<organism evidence="1 2">
    <name type="scientific">Blastococcus colisei</name>
    <dbReference type="NCBI Taxonomy" id="1564162"/>
    <lineage>
        <taxon>Bacteria</taxon>
        <taxon>Bacillati</taxon>
        <taxon>Actinomycetota</taxon>
        <taxon>Actinomycetes</taxon>
        <taxon>Geodermatophilales</taxon>
        <taxon>Geodermatophilaceae</taxon>
        <taxon>Blastococcus</taxon>
    </lineage>
</organism>
<keyword evidence="1" id="KW-0418">Kinase</keyword>
<accession>A0A543P1P8</accession>
<dbReference type="Gene3D" id="3.40.50.300">
    <property type="entry name" value="P-loop containing nucleotide triphosphate hydrolases"/>
    <property type="match status" value="1"/>
</dbReference>
<dbReference type="RefSeq" id="WP_170182634.1">
    <property type="nucleotide sequence ID" value="NZ_VFQE01000002.1"/>
</dbReference>